<evidence type="ECO:0000313" key="10">
    <source>
        <dbReference type="Proteomes" id="UP000076420"/>
    </source>
</evidence>
<dbReference type="GO" id="GO:0007156">
    <property type="term" value="P:homophilic cell adhesion via plasma membrane adhesion molecules"/>
    <property type="evidence" value="ECO:0007669"/>
    <property type="project" value="InterPro"/>
</dbReference>
<reference evidence="9" key="1">
    <citation type="submission" date="2020-05" db="UniProtKB">
        <authorList>
            <consortium name="EnsemblMetazoa"/>
        </authorList>
    </citation>
    <scope>IDENTIFICATION</scope>
    <source>
        <strain evidence="9">BB02</strain>
    </source>
</reference>
<evidence type="ECO:0000256" key="7">
    <source>
        <dbReference type="PROSITE-ProRule" id="PRU00043"/>
    </source>
</evidence>
<keyword evidence="4 7" id="KW-0106">Calcium</keyword>
<dbReference type="Proteomes" id="UP000076420">
    <property type="component" value="Unassembled WGS sequence"/>
</dbReference>
<keyword evidence="2" id="KW-0812">Transmembrane</keyword>
<dbReference type="AlphaFoldDB" id="A0A2C9LVI8"/>
<dbReference type="PRINTS" id="PR00205">
    <property type="entry name" value="CADHERIN"/>
</dbReference>
<protein>
    <recommendedName>
        <fullName evidence="8">Cadherin domain-containing protein</fullName>
    </recommendedName>
</protein>
<evidence type="ECO:0000256" key="5">
    <source>
        <dbReference type="ARBA" id="ARBA00022989"/>
    </source>
</evidence>
<dbReference type="PANTHER" id="PTHR24026">
    <property type="entry name" value="FAT ATYPICAL CADHERIN-RELATED"/>
    <property type="match status" value="1"/>
</dbReference>
<evidence type="ECO:0000256" key="3">
    <source>
        <dbReference type="ARBA" id="ARBA00022737"/>
    </source>
</evidence>
<dbReference type="KEGG" id="bgt:106074205"/>
<dbReference type="InterPro" id="IPR002126">
    <property type="entry name" value="Cadherin-like_dom"/>
</dbReference>
<dbReference type="InterPro" id="IPR015919">
    <property type="entry name" value="Cadherin-like_sf"/>
</dbReference>
<evidence type="ECO:0000256" key="1">
    <source>
        <dbReference type="ARBA" id="ARBA00004370"/>
    </source>
</evidence>
<dbReference type="SUPFAM" id="SSF49313">
    <property type="entry name" value="Cadherin-like"/>
    <property type="match status" value="1"/>
</dbReference>
<evidence type="ECO:0000259" key="8">
    <source>
        <dbReference type="PROSITE" id="PS50268"/>
    </source>
</evidence>
<evidence type="ECO:0000256" key="4">
    <source>
        <dbReference type="ARBA" id="ARBA00022837"/>
    </source>
</evidence>
<proteinExistence type="predicted"/>
<evidence type="ECO:0000256" key="6">
    <source>
        <dbReference type="ARBA" id="ARBA00023136"/>
    </source>
</evidence>
<sequence length="108" mass="12162">MAGDNAAFKFLMQGNTDGVFDLETQQTLGYIVLKKVLDRETTQSYSFQVFAKETKTKELFESDRSAVTITVLDENDNSPVFTQSSYNFKINRTDTGFVGQVTSYGFKV</sequence>
<keyword evidence="5" id="KW-1133">Transmembrane helix</keyword>
<dbReference type="PROSITE" id="PS00232">
    <property type="entry name" value="CADHERIN_1"/>
    <property type="match status" value="1"/>
</dbReference>
<gene>
    <name evidence="9" type="primary">106074205</name>
</gene>
<evidence type="ECO:0000256" key="2">
    <source>
        <dbReference type="ARBA" id="ARBA00022692"/>
    </source>
</evidence>
<dbReference type="VEuPathDB" id="VectorBase:BGLB035452"/>
<keyword evidence="3" id="KW-0677">Repeat</keyword>
<dbReference type="EnsemblMetazoa" id="BGLB035452-RA">
    <property type="protein sequence ID" value="BGLB035452-PA"/>
    <property type="gene ID" value="BGLB035452"/>
</dbReference>
<dbReference type="GO" id="GO:0005886">
    <property type="term" value="C:plasma membrane"/>
    <property type="evidence" value="ECO:0007669"/>
    <property type="project" value="UniProtKB-SubCell"/>
</dbReference>
<accession>A0A2C9LVI8</accession>
<name>A0A2C9LVI8_BIOGL</name>
<feature type="domain" description="Cadherin" evidence="8">
    <location>
        <begin position="4"/>
        <end position="81"/>
    </location>
</feature>
<dbReference type="Gene3D" id="2.60.40.60">
    <property type="entry name" value="Cadherins"/>
    <property type="match status" value="1"/>
</dbReference>
<dbReference type="SMART" id="SM00112">
    <property type="entry name" value="CA"/>
    <property type="match status" value="1"/>
</dbReference>
<keyword evidence="6" id="KW-0472">Membrane</keyword>
<dbReference type="GO" id="GO:0005509">
    <property type="term" value="F:calcium ion binding"/>
    <property type="evidence" value="ECO:0007669"/>
    <property type="project" value="UniProtKB-UniRule"/>
</dbReference>
<dbReference type="PANTHER" id="PTHR24026:SF126">
    <property type="entry name" value="PROTOCADHERIN FAT 4"/>
    <property type="match status" value="1"/>
</dbReference>
<evidence type="ECO:0000313" key="9">
    <source>
        <dbReference type="EnsemblMetazoa" id="BGLB035452-PA"/>
    </source>
</evidence>
<dbReference type="InterPro" id="IPR020894">
    <property type="entry name" value="Cadherin_CS"/>
</dbReference>
<organism evidence="9 10">
    <name type="scientific">Biomphalaria glabrata</name>
    <name type="common">Bloodfluke planorb</name>
    <name type="synonym">Freshwater snail</name>
    <dbReference type="NCBI Taxonomy" id="6526"/>
    <lineage>
        <taxon>Eukaryota</taxon>
        <taxon>Metazoa</taxon>
        <taxon>Spiralia</taxon>
        <taxon>Lophotrochozoa</taxon>
        <taxon>Mollusca</taxon>
        <taxon>Gastropoda</taxon>
        <taxon>Heterobranchia</taxon>
        <taxon>Euthyneura</taxon>
        <taxon>Panpulmonata</taxon>
        <taxon>Hygrophila</taxon>
        <taxon>Lymnaeoidea</taxon>
        <taxon>Planorbidae</taxon>
        <taxon>Biomphalaria</taxon>
    </lineage>
</organism>
<comment type="subcellular location">
    <subcellularLocation>
        <location evidence="1">Membrane</location>
    </subcellularLocation>
</comment>
<dbReference type="PROSITE" id="PS50268">
    <property type="entry name" value="CADHERIN_2"/>
    <property type="match status" value="1"/>
</dbReference>
<dbReference type="CDD" id="cd11304">
    <property type="entry name" value="Cadherin_repeat"/>
    <property type="match status" value="1"/>
</dbReference>